<keyword evidence="2" id="KW-0547">Nucleotide-binding</keyword>
<organism evidence="2 3">
    <name type="scientific">Acinetobacter puyangensis</name>
    <dbReference type="NCBI Taxonomy" id="1096779"/>
    <lineage>
        <taxon>Bacteria</taxon>
        <taxon>Pseudomonadati</taxon>
        <taxon>Pseudomonadota</taxon>
        <taxon>Gammaproteobacteria</taxon>
        <taxon>Moraxellales</taxon>
        <taxon>Moraxellaceae</taxon>
        <taxon>Acinetobacter</taxon>
    </lineage>
</organism>
<dbReference type="AlphaFoldDB" id="A0A240E8P3"/>
<reference evidence="3" key="1">
    <citation type="submission" date="2016-09" db="EMBL/GenBank/DDBJ databases">
        <authorList>
            <person name="Varghese N."/>
            <person name="Submissions S."/>
        </authorList>
    </citation>
    <scope>NUCLEOTIDE SEQUENCE [LARGE SCALE GENOMIC DNA]</scope>
    <source>
        <strain evidence="3">ANC 4466</strain>
    </source>
</reference>
<dbReference type="Proteomes" id="UP000219042">
    <property type="component" value="Unassembled WGS sequence"/>
</dbReference>
<dbReference type="CDD" id="cd00267">
    <property type="entry name" value="ABC_ATPase"/>
    <property type="match status" value="1"/>
</dbReference>
<dbReference type="GO" id="GO:0016887">
    <property type="term" value="F:ATP hydrolysis activity"/>
    <property type="evidence" value="ECO:0007669"/>
    <property type="project" value="InterPro"/>
</dbReference>
<dbReference type="EMBL" id="OANT01000002">
    <property type="protein sequence ID" value="SNX44250.1"/>
    <property type="molecule type" value="Genomic_DNA"/>
</dbReference>
<evidence type="ECO:0000313" key="2">
    <source>
        <dbReference type="EMBL" id="SNX44250.1"/>
    </source>
</evidence>
<dbReference type="PANTHER" id="PTHR43581:SF2">
    <property type="entry name" value="EXCINUCLEASE ATPASE SUBUNIT"/>
    <property type="match status" value="1"/>
</dbReference>
<accession>A0A240E8P3</accession>
<protein>
    <submittedName>
        <fullName evidence="2">Predicted ATP-binding protein involved in virulence</fullName>
    </submittedName>
</protein>
<dbReference type="Pfam" id="PF13304">
    <property type="entry name" value="AAA_21"/>
    <property type="match status" value="1"/>
</dbReference>
<gene>
    <name evidence="2" type="ORF">SAMN05421731_102411</name>
</gene>
<dbReference type="InterPro" id="IPR003959">
    <property type="entry name" value="ATPase_AAA_core"/>
</dbReference>
<dbReference type="SUPFAM" id="SSF52540">
    <property type="entry name" value="P-loop containing nucleoside triphosphate hydrolases"/>
    <property type="match status" value="1"/>
</dbReference>
<proteinExistence type="predicted"/>
<name>A0A240E8P3_9GAMM</name>
<feature type="domain" description="ATPase AAA-type core" evidence="1">
    <location>
        <begin position="26"/>
        <end position="304"/>
    </location>
</feature>
<dbReference type="OrthoDB" id="9815944at2"/>
<evidence type="ECO:0000259" key="1">
    <source>
        <dbReference type="Pfam" id="PF13304"/>
    </source>
</evidence>
<dbReference type="Gene3D" id="3.40.50.300">
    <property type="entry name" value="P-loop containing nucleotide triphosphate hydrolases"/>
    <property type="match status" value="1"/>
</dbReference>
<dbReference type="InterPro" id="IPR051396">
    <property type="entry name" value="Bact_Antivir_Def_Nuclease"/>
</dbReference>
<keyword evidence="3" id="KW-1185">Reference proteome</keyword>
<dbReference type="RefSeq" id="WP_097078491.1">
    <property type="nucleotide sequence ID" value="NZ_BAABHT010000003.1"/>
</dbReference>
<sequence length="322" mass="37028">MSTKIKKLTIDNLFGYTNIDWELKDVNVLVGKNGLGKSTILRLISTALTQEPIDDELKLCDKVNVEFDNGDSTFATSKFNLPDDIFKKALKEFIDSNELEKQLLNKLEKSQRKNFALLKDKIRLELTQNLAKQDLNLDKIESYQFKKNKNKYNTEFISTVNMSANSINSIRTSDGRISNFLDFEIKNELERLLSKNASLQEDLIDSLNFFFKESQKTVEILDNNLIINLKNSESIKYKNLSSGERQIIYIFLKVINANTNNSIILMDEPEISLHLSWQESLLSQIRKVNKNSQIIIVTHSPAIVMNGWMDSFIDIKDIISES</sequence>
<dbReference type="GO" id="GO:0005524">
    <property type="term" value="F:ATP binding"/>
    <property type="evidence" value="ECO:0007669"/>
    <property type="project" value="UniProtKB-KW"/>
</dbReference>
<dbReference type="PANTHER" id="PTHR43581">
    <property type="entry name" value="ATP/GTP PHOSPHATASE"/>
    <property type="match status" value="1"/>
</dbReference>
<dbReference type="InterPro" id="IPR027417">
    <property type="entry name" value="P-loop_NTPase"/>
</dbReference>
<evidence type="ECO:0000313" key="3">
    <source>
        <dbReference type="Proteomes" id="UP000219042"/>
    </source>
</evidence>
<keyword evidence="2" id="KW-0067">ATP-binding</keyword>